<evidence type="ECO:0000313" key="3">
    <source>
        <dbReference type="Proteomes" id="UP000729402"/>
    </source>
</evidence>
<feature type="compositionally biased region" description="Low complexity" evidence="1">
    <location>
        <begin position="39"/>
        <end position="84"/>
    </location>
</feature>
<evidence type="ECO:0000256" key="1">
    <source>
        <dbReference type="SAM" id="MobiDB-lite"/>
    </source>
</evidence>
<name>A0A8J5WD22_ZIZPA</name>
<proteinExistence type="predicted"/>
<accession>A0A8J5WD22</accession>
<protein>
    <submittedName>
        <fullName evidence="2">Uncharacterized protein</fullName>
    </submittedName>
</protein>
<reference evidence="2" key="1">
    <citation type="journal article" date="2021" name="bioRxiv">
        <title>Whole Genome Assembly and Annotation of Northern Wild Rice, Zizania palustris L., Supports a Whole Genome Duplication in the Zizania Genus.</title>
        <authorList>
            <person name="Haas M."/>
            <person name="Kono T."/>
            <person name="Macchietto M."/>
            <person name="Millas R."/>
            <person name="McGilp L."/>
            <person name="Shao M."/>
            <person name="Duquette J."/>
            <person name="Hirsch C.N."/>
            <person name="Kimball J."/>
        </authorList>
    </citation>
    <scope>NUCLEOTIDE SEQUENCE</scope>
    <source>
        <tissue evidence="2">Fresh leaf tissue</tissue>
    </source>
</reference>
<dbReference type="Proteomes" id="UP000729402">
    <property type="component" value="Unassembled WGS sequence"/>
</dbReference>
<comment type="caution">
    <text evidence="2">The sequence shown here is derived from an EMBL/GenBank/DDBJ whole genome shotgun (WGS) entry which is preliminary data.</text>
</comment>
<organism evidence="2 3">
    <name type="scientific">Zizania palustris</name>
    <name type="common">Northern wild rice</name>
    <dbReference type="NCBI Taxonomy" id="103762"/>
    <lineage>
        <taxon>Eukaryota</taxon>
        <taxon>Viridiplantae</taxon>
        <taxon>Streptophyta</taxon>
        <taxon>Embryophyta</taxon>
        <taxon>Tracheophyta</taxon>
        <taxon>Spermatophyta</taxon>
        <taxon>Magnoliopsida</taxon>
        <taxon>Liliopsida</taxon>
        <taxon>Poales</taxon>
        <taxon>Poaceae</taxon>
        <taxon>BOP clade</taxon>
        <taxon>Oryzoideae</taxon>
        <taxon>Oryzeae</taxon>
        <taxon>Zizaniinae</taxon>
        <taxon>Zizania</taxon>
    </lineage>
</organism>
<sequence>MKVTRCRLEDEGRGSPDISRCWRIPKAATRANTSPYFDTSSSISETRARSTETSLSSRSSSAARDQSPSASAARARRVSTSASSCPEPFQLRDAILEGVNFHHLGLERFGPSRPEVKAFDLHRLLAGQPLGYTGNEQLPGRGAAELGWSNPSTWVRSGRGSTSLLTGVDSASCKPSVGAISGGVDHSWLQDSQAGFYRAPSFPVRLGAHARPEERGLCPGFGVAALVLDAAEATAAPQQARGTEGALREVVLVP</sequence>
<reference evidence="2" key="2">
    <citation type="submission" date="2021-02" db="EMBL/GenBank/DDBJ databases">
        <authorList>
            <person name="Kimball J.A."/>
            <person name="Haas M.W."/>
            <person name="Macchietto M."/>
            <person name="Kono T."/>
            <person name="Duquette J."/>
            <person name="Shao M."/>
        </authorList>
    </citation>
    <scope>NUCLEOTIDE SEQUENCE</scope>
    <source>
        <tissue evidence="2">Fresh leaf tissue</tissue>
    </source>
</reference>
<gene>
    <name evidence="2" type="ORF">GUJ93_ZPchr0010g9340</name>
</gene>
<dbReference type="AlphaFoldDB" id="A0A8J5WD22"/>
<keyword evidence="3" id="KW-1185">Reference proteome</keyword>
<evidence type="ECO:0000313" key="2">
    <source>
        <dbReference type="EMBL" id="KAG8088620.1"/>
    </source>
</evidence>
<feature type="region of interest" description="Disordered" evidence="1">
    <location>
        <begin position="32"/>
        <end position="85"/>
    </location>
</feature>
<dbReference type="EMBL" id="JAAALK010000082">
    <property type="protein sequence ID" value="KAG8088620.1"/>
    <property type="molecule type" value="Genomic_DNA"/>
</dbReference>